<dbReference type="SUPFAM" id="SSF50494">
    <property type="entry name" value="Trypsin-like serine proteases"/>
    <property type="match status" value="1"/>
</dbReference>
<evidence type="ECO:0008006" key="2">
    <source>
        <dbReference type="Google" id="ProtNLM"/>
    </source>
</evidence>
<gene>
    <name evidence="1" type="ORF">ENM28_02950</name>
</gene>
<dbReference type="Pfam" id="PF13365">
    <property type="entry name" value="Trypsin_2"/>
    <property type="match status" value="1"/>
</dbReference>
<comment type="caution">
    <text evidence="1">The sequence shown here is derived from an EMBL/GenBank/DDBJ whole genome shotgun (WGS) entry which is preliminary data.</text>
</comment>
<accession>A0A7C5VJ38</accession>
<sequence>MGRLRWGMLGAWALLLALAGAPREVREARGAVYNLWVLDGGVMAVICTGTAIQTEEGPAFLTAGHCVADAPNARYYISQAVDPDVLVRVRLRWWEFEGIEAWKEGDWAVFTLPDNWKGPTLPVCRGVPEPGEDVWAWTGPLGMLPILRAGMYSGELHFPDSPEDEEAVGGMPFVDIEGAGGSSGSGMLRLEDGKPCVWGVWVGAFTRKPDGAIVSPLPPVLRGQ</sequence>
<name>A0A7C5VJ38_9DEIN</name>
<dbReference type="AlphaFoldDB" id="A0A7C5VJ38"/>
<organism evidence="1">
    <name type="scientific">Thermus caliditerrae</name>
    <dbReference type="NCBI Taxonomy" id="1330700"/>
    <lineage>
        <taxon>Bacteria</taxon>
        <taxon>Thermotogati</taxon>
        <taxon>Deinococcota</taxon>
        <taxon>Deinococci</taxon>
        <taxon>Thermales</taxon>
        <taxon>Thermaceae</taxon>
        <taxon>Thermus</taxon>
    </lineage>
</organism>
<evidence type="ECO:0000313" key="1">
    <source>
        <dbReference type="EMBL" id="HHM67674.1"/>
    </source>
</evidence>
<dbReference type="EMBL" id="DRXE01000109">
    <property type="protein sequence ID" value="HHM67674.1"/>
    <property type="molecule type" value="Genomic_DNA"/>
</dbReference>
<reference evidence="1" key="1">
    <citation type="journal article" date="2020" name="mSystems">
        <title>Genome- and Community-Level Interaction Insights into Carbon Utilization and Element Cycling Functions of Hydrothermarchaeota in Hydrothermal Sediment.</title>
        <authorList>
            <person name="Zhou Z."/>
            <person name="Liu Y."/>
            <person name="Xu W."/>
            <person name="Pan J."/>
            <person name="Luo Z.H."/>
            <person name="Li M."/>
        </authorList>
    </citation>
    <scope>NUCLEOTIDE SEQUENCE [LARGE SCALE GENOMIC DNA]</scope>
    <source>
        <strain evidence="1">SpSt-1071</strain>
    </source>
</reference>
<dbReference type="InterPro" id="IPR009003">
    <property type="entry name" value="Peptidase_S1_PA"/>
</dbReference>
<proteinExistence type="predicted"/>
<protein>
    <recommendedName>
        <fullName evidence="2">Serine protease</fullName>
    </recommendedName>
</protein>